<dbReference type="AlphaFoldDB" id="A0AAW1SHP0"/>
<evidence type="ECO:0000313" key="5">
    <source>
        <dbReference type="Proteomes" id="UP001445335"/>
    </source>
</evidence>
<dbReference type="Pfam" id="PF02536">
    <property type="entry name" value="mTERF"/>
    <property type="match status" value="1"/>
</dbReference>
<keyword evidence="5" id="KW-1185">Reference proteome</keyword>
<comment type="caution">
    <text evidence="4">The sequence shown here is derived from an EMBL/GenBank/DDBJ whole genome shotgun (WGS) entry which is preliminary data.</text>
</comment>
<keyword evidence="2" id="KW-0804">Transcription</keyword>
<gene>
    <name evidence="4" type="ORF">WJX81_001858</name>
</gene>
<sequence>MVLRAAGKDDSTATLLREALAGKQGEMEGAYTAGSAFLQSHLGIQSVGERSRILDTAMNPNSLYALRPDRKGAVNGWARKATVEEMRAVVEFLQSQGLTLDQVQKVVSEHPPTLVYDIEQRLRPTFEYLASLGMTPAATVVRRPSLLGLGADASLRRIVGYLQEVDGRSLAEIEELLATTL</sequence>
<protein>
    <submittedName>
        <fullName evidence="4">Uncharacterized protein</fullName>
    </submittedName>
</protein>
<accession>A0AAW1SHP0</accession>
<keyword evidence="2" id="KW-0805">Transcription regulation</keyword>
<evidence type="ECO:0000256" key="3">
    <source>
        <dbReference type="ARBA" id="ARBA00022946"/>
    </source>
</evidence>
<keyword evidence="3" id="KW-0809">Transit peptide</keyword>
<dbReference type="GO" id="GO:0006353">
    <property type="term" value="P:DNA-templated transcription termination"/>
    <property type="evidence" value="ECO:0007669"/>
    <property type="project" value="UniProtKB-KW"/>
</dbReference>
<name>A0AAW1SHP0_9CHLO</name>
<dbReference type="EMBL" id="JALJOU010000002">
    <property type="protein sequence ID" value="KAK9845766.1"/>
    <property type="molecule type" value="Genomic_DNA"/>
</dbReference>
<dbReference type="GO" id="GO:0003676">
    <property type="term" value="F:nucleic acid binding"/>
    <property type="evidence" value="ECO:0007669"/>
    <property type="project" value="InterPro"/>
</dbReference>
<dbReference type="Gene3D" id="1.25.70.10">
    <property type="entry name" value="Transcription termination factor 3, mitochondrial"/>
    <property type="match status" value="1"/>
</dbReference>
<reference evidence="4 5" key="1">
    <citation type="journal article" date="2024" name="Nat. Commun.">
        <title>Phylogenomics reveals the evolutionary origins of lichenization in chlorophyte algae.</title>
        <authorList>
            <person name="Puginier C."/>
            <person name="Libourel C."/>
            <person name="Otte J."/>
            <person name="Skaloud P."/>
            <person name="Haon M."/>
            <person name="Grisel S."/>
            <person name="Petersen M."/>
            <person name="Berrin J.G."/>
            <person name="Delaux P.M."/>
            <person name="Dal Grande F."/>
            <person name="Keller J."/>
        </authorList>
    </citation>
    <scope>NUCLEOTIDE SEQUENCE [LARGE SCALE GENOMIC DNA]</scope>
    <source>
        <strain evidence="4 5">SAG 245.80</strain>
    </source>
</reference>
<proteinExistence type="inferred from homology"/>
<evidence type="ECO:0000313" key="4">
    <source>
        <dbReference type="EMBL" id="KAK9845766.1"/>
    </source>
</evidence>
<dbReference type="Proteomes" id="UP001445335">
    <property type="component" value="Unassembled WGS sequence"/>
</dbReference>
<evidence type="ECO:0000256" key="2">
    <source>
        <dbReference type="ARBA" id="ARBA00022472"/>
    </source>
</evidence>
<dbReference type="SMART" id="SM00733">
    <property type="entry name" value="Mterf"/>
    <property type="match status" value="2"/>
</dbReference>
<comment type="similarity">
    <text evidence="1">Belongs to the mTERF family.</text>
</comment>
<keyword evidence="2" id="KW-0806">Transcription termination</keyword>
<evidence type="ECO:0000256" key="1">
    <source>
        <dbReference type="ARBA" id="ARBA00007692"/>
    </source>
</evidence>
<dbReference type="InterPro" id="IPR003690">
    <property type="entry name" value="MTERF"/>
</dbReference>
<organism evidence="4 5">
    <name type="scientific">Elliptochloris bilobata</name>
    <dbReference type="NCBI Taxonomy" id="381761"/>
    <lineage>
        <taxon>Eukaryota</taxon>
        <taxon>Viridiplantae</taxon>
        <taxon>Chlorophyta</taxon>
        <taxon>core chlorophytes</taxon>
        <taxon>Trebouxiophyceae</taxon>
        <taxon>Trebouxiophyceae incertae sedis</taxon>
        <taxon>Elliptochloris clade</taxon>
        <taxon>Elliptochloris</taxon>
    </lineage>
</organism>
<dbReference type="InterPro" id="IPR038538">
    <property type="entry name" value="MTERF_sf"/>
</dbReference>